<dbReference type="EMBL" id="JACGWJ010000003">
    <property type="protein sequence ID" value="KAL0431363.1"/>
    <property type="molecule type" value="Genomic_DNA"/>
</dbReference>
<protein>
    <submittedName>
        <fullName evidence="2">Uncharacterized protein</fullName>
    </submittedName>
</protein>
<evidence type="ECO:0000256" key="1">
    <source>
        <dbReference type="SAM" id="MobiDB-lite"/>
    </source>
</evidence>
<organism evidence="2">
    <name type="scientific">Sesamum radiatum</name>
    <name type="common">Black benniseed</name>
    <dbReference type="NCBI Taxonomy" id="300843"/>
    <lineage>
        <taxon>Eukaryota</taxon>
        <taxon>Viridiplantae</taxon>
        <taxon>Streptophyta</taxon>
        <taxon>Embryophyta</taxon>
        <taxon>Tracheophyta</taxon>
        <taxon>Spermatophyta</taxon>
        <taxon>Magnoliopsida</taxon>
        <taxon>eudicotyledons</taxon>
        <taxon>Gunneridae</taxon>
        <taxon>Pentapetalae</taxon>
        <taxon>asterids</taxon>
        <taxon>lamiids</taxon>
        <taxon>Lamiales</taxon>
        <taxon>Pedaliaceae</taxon>
        <taxon>Sesamum</taxon>
    </lineage>
</organism>
<accession>A0AAW2VPV3</accession>
<dbReference type="PANTHER" id="PTHR33240">
    <property type="entry name" value="OS08G0508500 PROTEIN"/>
    <property type="match status" value="1"/>
</dbReference>
<reference evidence="2" key="2">
    <citation type="journal article" date="2024" name="Plant">
        <title>Genomic evolution and insights into agronomic trait innovations of Sesamum species.</title>
        <authorList>
            <person name="Miao H."/>
            <person name="Wang L."/>
            <person name="Qu L."/>
            <person name="Liu H."/>
            <person name="Sun Y."/>
            <person name="Le M."/>
            <person name="Wang Q."/>
            <person name="Wei S."/>
            <person name="Zheng Y."/>
            <person name="Lin W."/>
            <person name="Duan Y."/>
            <person name="Cao H."/>
            <person name="Xiong S."/>
            <person name="Wang X."/>
            <person name="Wei L."/>
            <person name="Li C."/>
            <person name="Ma Q."/>
            <person name="Ju M."/>
            <person name="Zhao R."/>
            <person name="Li G."/>
            <person name="Mu C."/>
            <person name="Tian Q."/>
            <person name="Mei H."/>
            <person name="Zhang T."/>
            <person name="Gao T."/>
            <person name="Zhang H."/>
        </authorList>
    </citation>
    <scope>NUCLEOTIDE SEQUENCE</scope>
    <source>
        <strain evidence="2">G02</strain>
    </source>
</reference>
<comment type="caution">
    <text evidence="2">The sequence shown here is derived from an EMBL/GenBank/DDBJ whole genome shotgun (WGS) entry which is preliminary data.</text>
</comment>
<dbReference type="CDD" id="cd00303">
    <property type="entry name" value="retropepsin_like"/>
    <property type="match status" value="1"/>
</dbReference>
<evidence type="ECO:0000313" key="2">
    <source>
        <dbReference type="EMBL" id="KAL0431363.1"/>
    </source>
</evidence>
<feature type="region of interest" description="Disordered" evidence="1">
    <location>
        <begin position="1"/>
        <end position="33"/>
    </location>
</feature>
<proteinExistence type="predicted"/>
<sequence length="346" mass="39156">MVETPNNLESGHEKQTATRPSSKHHVNPPETAEMLTVSRNDLRRMFKEWAVKRYDATTSTPHIPDLVVEEQEDSVERYVPKLLPNPQARIRLFSMGGEEIPLPSPPLCSRAQKGVRRAPSEEVSNRRDSIEKEGLRSYSNKGKMKFDEIENRDTSKSLLKNMRLRDLNSVKNAAPSREGVGFEAISEGIRNSLTNDDKQPRRGVINIISGGPICEDLSNQRKKYILEVFFPYDDLVVITMDVVNFAVEKVLVDNCSSTHIIFRNMLERMDMPLASIKIVDTSLVGFGGGAITPVATIDLPISLGTKPCRRTLMIRYLVVDTHFTYNMILGHPTFNQFFKQCYQSIT</sequence>
<feature type="compositionally biased region" description="Basic and acidic residues" evidence="1">
    <location>
        <begin position="118"/>
        <end position="133"/>
    </location>
</feature>
<dbReference type="AlphaFoldDB" id="A0AAW2VPV3"/>
<feature type="region of interest" description="Disordered" evidence="1">
    <location>
        <begin position="114"/>
        <end position="133"/>
    </location>
</feature>
<dbReference type="PANTHER" id="PTHR33240:SF15">
    <property type="entry name" value="GAG-PRO-LIKE PROTEIN"/>
    <property type="match status" value="1"/>
</dbReference>
<gene>
    <name evidence="2" type="ORF">Sradi_0762300</name>
</gene>
<name>A0AAW2VPV3_SESRA</name>
<reference evidence="2" key="1">
    <citation type="submission" date="2020-06" db="EMBL/GenBank/DDBJ databases">
        <authorList>
            <person name="Li T."/>
            <person name="Hu X."/>
            <person name="Zhang T."/>
            <person name="Song X."/>
            <person name="Zhang H."/>
            <person name="Dai N."/>
            <person name="Sheng W."/>
            <person name="Hou X."/>
            <person name="Wei L."/>
        </authorList>
    </citation>
    <scope>NUCLEOTIDE SEQUENCE</scope>
    <source>
        <strain evidence="2">G02</strain>
        <tissue evidence="2">Leaf</tissue>
    </source>
</reference>